<dbReference type="Pfam" id="PF01997">
    <property type="entry name" value="Translin"/>
    <property type="match status" value="1"/>
</dbReference>
<dbReference type="PANTHER" id="PTHR10741">
    <property type="entry name" value="TRANSLIN AND TRANSLIN ASSOCIATED PROTEIN X"/>
    <property type="match status" value="1"/>
</dbReference>
<comment type="caution">
    <text evidence="7">The sequence shown here is derived from an EMBL/GenBank/DDBJ whole genome shotgun (WGS) entry which is preliminary data.</text>
</comment>
<keyword evidence="8" id="KW-1185">Reference proteome</keyword>
<evidence type="ECO:0000313" key="8">
    <source>
        <dbReference type="Proteomes" id="UP000237144"/>
    </source>
</evidence>
<evidence type="ECO:0008006" key="9">
    <source>
        <dbReference type="Google" id="ProtNLM"/>
    </source>
</evidence>
<organism evidence="7 8">
    <name type="scientific">Rhodotorula taiwanensis</name>
    <dbReference type="NCBI Taxonomy" id="741276"/>
    <lineage>
        <taxon>Eukaryota</taxon>
        <taxon>Fungi</taxon>
        <taxon>Dikarya</taxon>
        <taxon>Basidiomycota</taxon>
        <taxon>Pucciniomycotina</taxon>
        <taxon>Microbotryomycetes</taxon>
        <taxon>Sporidiobolales</taxon>
        <taxon>Sporidiobolaceae</taxon>
        <taxon>Rhodotorula</taxon>
    </lineage>
</organism>
<dbReference type="InterPro" id="IPR002848">
    <property type="entry name" value="Translin_fam"/>
</dbReference>
<dbReference type="InterPro" id="IPR016068">
    <property type="entry name" value="Translin_N"/>
</dbReference>
<dbReference type="InterPro" id="IPR036081">
    <property type="entry name" value="Translin_sf"/>
</dbReference>
<name>A0A2S5B9N2_9BASI</name>
<dbReference type="GO" id="GO:0043565">
    <property type="term" value="F:sequence-specific DNA binding"/>
    <property type="evidence" value="ECO:0007669"/>
    <property type="project" value="InterPro"/>
</dbReference>
<dbReference type="Gene3D" id="1.20.58.200">
    <property type="entry name" value="Translin, domain 2"/>
    <property type="match status" value="1"/>
</dbReference>
<evidence type="ECO:0000256" key="6">
    <source>
        <dbReference type="SAM" id="MobiDB-lite"/>
    </source>
</evidence>
<feature type="region of interest" description="Disordered" evidence="6">
    <location>
        <begin position="139"/>
        <end position="196"/>
    </location>
</feature>
<proteinExistence type="inferred from homology"/>
<evidence type="ECO:0000256" key="2">
    <source>
        <dbReference type="ARBA" id="ARBA00004496"/>
    </source>
</evidence>
<dbReference type="CDD" id="cd14820">
    <property type="entry name" value="TRAX"/>
    <property type="match status" value="1"/>
</dbReference>
<accession>A0A2S5B9N2</accession>
<dbReference type="GO" id="GO:0005634">
    <property type="term" value="C:nucleus"/>
    <property type="evidence" value="ECO:0007669"/>
    <property type="project" value="UniProtKB-SubCell"/>
</dbReference>
<feature type="region of interest" description="Disordered" evidence="6">
    <location>
        <begin position="315"/>
        <end position="336"/>
    </location>
</feature>
<evidence type="ECO:0000256" key="4">
    <source>
        <dbReference type="ARBA" id="ARBA00022490"/>
    </source>
</evidence>
<dbReference type="OrthoDB" id="31005at2759"/>
<reference evidence="7 8" key="1">
    <citation type="journal article" date="2018" name="Front. Microbiol.">
        <title>Prospects for Fungal Bioremediation of Acidic Radioactive Waste Sites: Characterization and Genome Sequence of Rhodotorula taiwanensis MD1149.</title>
        <authorList>
            <person name="Tkavc R."/>
            <person name="Matrosova V.Y."/>
            <person name="Grichenko O.E."/>
            <person name="Gostincar C."/>
            <person name="Volpe R.P."/>
            <person name="Klimenkova P."/>
            <person name="Gaidamakova E.K."/>
            <person name="Zhou C.E."/>
            <person name="Stewart B.J."/>
            <person name="Lyman M.G."/>
            <person name="Malfatti S.A."/>
            <person name="Rubinfeld B."/>
            <person name="Courtot M."/>
            <person name="Singh J."/>
            <person name="Dalgard C.L."/>
            <person name="Hamilton T."/>
            <person name="Frey K.G."/>
            <person name="Gunde-Cimerman N."/>
            <person name="Dugan L."/>
            <person name="Daly M.J."/>
        </authorList>
    </citation>
    <scope>NUCLEOTIDE SEQUENCE [LARGE SCALE GENOMIC DNA]</scope>
    <source>
        <strain evidence="7 8">MD1149</strain>
    </source>
</reference>
<dbReference type="GO" id="GO:0005737">
    <property type="term" value="C:cytoplasm"/>
    <property type="evidence" value="ECO:0007669"/>
    <property type="project" value="UniProtKB-SubCell"/>
</dbReference>
<dbReference type="EMBL" id="PJQD01000036">
    <property type="protein sequence ID" value="POY73483.1"/>
    <property type="molecule type" value="Genomic_DNA"/>
</dbReference>
<keyword evidence="5" id="KW-0539">Nucleus</keyword>
<dbReference type="Gene3D" id="1.20.58.190">
    <property type="entry name" value="Translin, domain 1"/>
    <property type="match status" value="1"/>
</dbReference>
<evidence type="ECO:0000256" key="5">
    <source>
        <dbReference type="ARBA" id="ARBA00023242"/>
    </source>
</evidence>
<dbReference type="InterPro" id="IPR016069">
    <property type="entry name" value="Translin_C"/>
</dbReference>
<sequence length="336" mass="36213">MSAQLSTDAQVNSQVPSATRADRLMSSFSAFRTELDQHQAQRERIVKLSRDVTALSKQLIFALHRIASGKGIQTVVREAEGKMKDLRVLFAKLQGEVQGADFWRYERSVSPGIQEYLEGFTFYYYLQHHSLPTLEEAQASLIPPPTPPPPASEAPAAGASSSAANDASISAAVPTEQTEDARPPISDSAEQEPREPYFRVTIDDYLGGVADLTGELMRLAIASVGKNLSASLAGQSGGGGDEGGGDFADIDRIGKLVREIKGEMDPLAIYARWLPKKLTVLDQSLAKIENASYNLRIRGAEYKDSPAMLQALARKMAESGGASERRGGGDEIEASA</sequence>
<keyword evidence="4" id="KW-0963">Cytoplasm</keyword>
<dbReference type="SUPFAM" id="SSF74784">
    <property type="entry name" value="Translin"/>
    <property type="match status" value="1"/>
</dbReference>
<feature type="compositionally biased region" description="Pro residues" evidence="6">
    <location>
        <begin position="142"/>
        <end position="152"/>
    </location>
</feature>
<comment type="subcellular location">
    <subcellularLocation>
        <location evidence="2">Cytoplasm</location>
    </subcellularLocation>
    <subcellularLocation>
        <location evidence="1">Nucleus</location>
    </subcellularLocation>
</comment>
<gene>
    <name evidence="7" type="ORF">BMF94_3420</name>
</gene>
<evidence type="ECO:0000313" key="7">
    <source>
        <dbReference type="EMBL" id="POY73483.1"/>
    </source>
</evidence>
<protein>
    <recommendedName>
        <fullName evidence="9">Translin</fullName>
    </recommendedName>
</protein>
<evidence type="ECO:0000256" key="3">
    <source>
        <dbReference type="ARBA" id="ARBA00005902"/>
    </source>
</evidence>
<dbReference type="STRING" id="741276.A0A2S5B9N2"/>
<evidence type="ECO:0000256" key="1">
    <source>
        <dbReference type="ARBA" id="ARBA00004123"/>
    </source>
</evidence>
<comment type="similarity">
    <text evidence="3">Belongs to the translin family.</text>
</comment>
<dbReference type="AlphaFoldDB" id="A0A2S5B9N2"/>
<dbReference type="Proteomes" id="UP000237144">
    <property type="component" value="Unassembled WGS sequence"/>
</dbReference>
<feature type="compositionally biased region" description="Low complexity" evidence="6">
    <location>
        <begin position="153"/>
        <end position="174"/>
    </location>
</feature>